<sequence length="58" mass="6810">MLEADLMVNEVCTFSVNLTLTKFEPFYIHLLLTVRSLKRYIYSRSAPLNLENQIQQGF</sequence>
<name>A0A9E3LVQ6_9NOST</name>
<organism evidence="1 2">
    <name type="scientific">Pelatocladus maniniholoensis HA4357-MV3</name>
    <dbReference type="NCBI Taxonomy" id="1117104"/>
    <lineage>
        <taxon>Bacteria</taxon>
        <taxon>Bacillati</taxon>
        <taxon>Cyanobacteriota</taxon>
        <taxon>Cyanophyceae</taxon>
        <taxon>Nostocales</taxon>
        <taxon>Nostocaceae</taxon>
        <taxon>Pelatocladus</taxon>
    </lineage>
</organism>
<reference evidence="1" key="1">
    <citation type="submission" date="2021-05" db="EMBL/GenBank/DDBJ databases">
        <authorList>
            <person name="Pietrasiak N."/>
            <person name="Ward R."/>
            <person name="Stajich J.E."/>
            <person name="Kurbessoian T."/>
        </authorList>
    </citation>
    <scope>NUCLEOTIDE SEQUENCE</scope>
    <source>
        <strain evidence="1">HA4357-MV3</strain>
    </source>
</reference>
<dbReference type="EMBL" id="JAHHHW010000167">
    <property type="protein sequence ID" value="MBW4435431.1"/>
    <property type="molecule type" value="Genomic_DNA"/>
</dbReference>
<evidence type="ECO:0000313" key="2">
    <source>
        <dbReference type="Proteomes" id="UP000813215"/>
    </source>
</evidence>
<evidence type="ECO:0000313" key="1">
    <source>
        <dbReference type="EMBL" id="MBW4435431.1"/>
    </source>
</evidence>
<reference evidence="1" key="2">
    <citation type="journal article" date="2022" name="Microbiol. Resour. Announc.">
        <title>Metagenome Sequencing to Explore Phylogenomics of Terrestrial Cyanobacteria.</title>
        <authorList>
            <person name="Ward R.D."/>
            <person name="Stajich J.E."/>
            <person name="Johansen J.R."/>
            <person name="Huntemann M."/>
            <person name="Clum A."/>
            <person name="Foster B."/>
            <person name="Foster B."/>
            <person name="Roux S."/>
            <person name="Palaniappan K."/>
            <person name="Varghese N."/>
            <person name="Mukherjee S."/>
            <person name="Reddy T.B.K."/>
            <person name="Daum C."/>
            <person name="Copeland A."/>
            <person name="Chen I.A."/>
            <person name="Ivanova N.N."/>
            <person name="Kyrpides N.C."/>
            <person name="Shapiro N."/>
            <person name="Eloe-Fadrosh E.A."/>
            <person name="Pietrasiak N."/>
        </authorList>
    </citation>
    <scope>NUCLEOTIDE SEQUENCE</scope>
    <source>
        <strain evidence="1">HA4357-MV3</strain>
    </source>
</reference>
<comment type="caution">
    <text evidence="1">The sequence shown here is derived from an EMBL/GenBank/DDBJ whole genome shotgun (WGS) entry which is preliminary data.</text>
</comment>
<protein>
    <submittedName>
        <fullName evidence="1">Uncharacterized protein</fullName>
    </submittedName>
</protein>
<accession>A0A9E3LVQ6</accession>
<dbReference type="Proteomes" id="UP000813215">
    <property type="component" value="Unassembled WGS sequence"/>
</dbReference>
<gene>
    <name evidence="1" type="ORF">KME28_27920</name>
</gene>
<dbReference type="AlphaFoldDB" id="A0A9E3LVQ6"/>
<proteinExistence type="predicted"/>